<reference evidence="2 3" key="1">
    <citation type="journal article" date="2015" name="Int. J. Syst. Evol. Microbiol.">
        <title>Tumebacillus algifaecis sp. nov., isolated from decomposing algal scum.</title>
        <authorList>
            <person name="Wu Y.F."/>
            <person name="Zhang B."/>
            <person name="Xing P."/>
            <person name="Wu Q.L."/>
            <person name="Liu S.J."/>
        </authorList>
    </citation>
    <scope>NUCLEOTIDE SEQUENCE [LARGE SCALE GENOMIC DNA]</scope>
    <source>
        <strain evidence="2 3">THMBR28</strain>
    </source>
</reference>
<name>A0A223CXE1_9BACL</name>
<dbReference type="Gene3D" id="1.20.1260.10">
    <property type="match status" value="1"/>
</dbReference>
<evidence type="ECO:0000259" key="1">
    <source>
        <dbReference type="Pfam" id="PF12902"/>
    </source>
</evidence>
<evidence type="ECO:0000313" key="3">
    <source>
        <dbReference type="Proteomes" id="UP000214688"/>
    </source>
</evidence>
<gene>
    <name evidence="2" type="ORF">CIG75_02835</name>
</gene>
<protein>
    <recommendedName>
        <fullName evidence="1">Iminophenyl-pyruvate dimer synthase domain-containing protein</fullName>
    </recommendedName>
</protein>
<feature type="domain" description="Iminophenyl-pyruvate dimer synthase" evidence="1">
    <location>
        <begin position="14"/>
        <end position="240"/>
    </location>
</feature>
<dbReference type="SUPFAM" id="SSF47240">
    <property type="entry name" value="Ferritin-like"/>
    <property type="match status" value="1"/>
</dbReference>
<evidence type="ECO:0000313" key="2">
    <source>
        <dbReference type="EMBL" id="ASS74020.1"/>
    </source>
</evidence>
<dbReference type="Proteomes" id="UP000214688">
    <property type="component" value="Chromosome"/>
</dbReference>
<dbReference type="InterPro" id="IPR026820">
    <property type="entry name" value="VioB/RebD_dom"/>
</dbReference>
<sequence>MMAITTIEQLKDHLQSAIELEHSTIPTYLTAVFSIPQNSVNEQAGQIIFNIAVQEMLHMTLAANLLNAIGGVPQVNTPGFIPSYPAYLPDGETAFEANLMKFSPEAIQTFMEIEMPASQEKGVSQVPRRKREGLILAKGDTYPTIGEFYQAIKDGFIYLAERYPNELFVKDSSRQVTPDIYDPADGGEVIVVTDLKTALLAIDEIVEQGEGIHDSIWNGDDVNFHQPEQVAHYYRFQQIVLGRTYQAGDQPNAPTGPTFPVDWSQVYNIKTNTKLADLPQGSPAYEALEEFNFAYSKLLNTLHDAFNGQPSLLAYPGPGSDYMSAVSKTAAVLMQTPYPGLDGVFVGPSFEYIAATSSTNK</sequence>
<accession>A0A223CXE1</accession>
<dbReference type="Pfam" id="PF12902">
    <property type="entry name" value="Ferritin-like"/>
    <property type="match status" value="1"/>
</dbReference>
<dbReference type="OrthoDB" id="9791649at2"/>
<dbReference type="InterPro" id="IPR009078">
    <property type="entry name" value="Ferritin-like_SF"/>
</dbReference>
<dbReference type="InterPro" id="IPR012347">
    <property type="entry name" value="Ferritin-like"/>
</dbReference>
<proteinExistence type="predicted"/>
<dbReference type="EMBL" id="CP022657">
    <property type="protein sequence ID" value="ASS74020.1"/>
    <property type="molecule type" value="Genomic_DNA"/>
</dbReference>
<dbReference type="CDD" id="cd00657">
    <property type="entry name" value="Ferritin_like"/>
    <property type="match status" value="1"/>
</dbReference>
<dbReference type="PANTHER" id="PTHR34400:SF4">
    <property type="entry name" value="MEMBRANE PROTEIN"/>
    <property type="match status" value="1"/>
</dbReference>
<dbReference type="KEGG" id="tab:CIG75_02835"/>
<dbReference type="AlphaFoldDB" id="A0A223CXE1"/>
<dbReference type="RefSeq" id="WP_094235279.1">
    <property type="nucleotide sequence ID" value="NZ_CP022657.1"/>
</dbReference>
<dbReference type="PANTHER" id="PTHR34400">
    <property type="match status" value="1"/>
</dbReference>
<keyword evidence="3" id="KW-1185">Reference proteome</keyword>
<organism evidence="2 3">
    <name type="scientific">Tumebacillus algifaecis</name>
    <dbReference type="NCBI Taxonomy" id="1214604"/>
    <lineage>
        <taxon>Bacteria</taxon>
        <taxon>Bacillati</taxon>
        <taxon>Bacillota</taxon>
        <taxon>Bacilli</taxon>
        <taxon>Bacillales</taxon>
        <taxon>Alicyclobacillaceae</taxon>
        <taxon>Tumebacillus</taxon>
    </lineage>
</organism>